<feature type="region of interest" description="Disordered" evidence="1">
    <location>
        <begin position="165"/>
        <end position="195"/>
    </location>
</feature>
<accession>M7TKL8</accession>
<reference evidence="3" key="1">
    <citation type="journal article" date="2013" name="Genome Announc.">
        <title>Draft genome sequence of the grapevine dieback fungus Eutypa lata UCR-EL1.</title>
        <authorList>
            <person name="Blanco-Ulate B."/>
            <person name="Rolshausen P.E."/>
            <person name="Cantu D."/>
        </authorList>
    </citation>
    <scope>NUCLEOTIDE SEQUENCE [LARGE SCALE GENOMIC DNA]</scope>
    <source>
        <strain evidence="3">UCR-EL1</strain>
    </source>
</reference>
<dbReference type="Proteomes" id="UP000012174">
    <property type="component" value="Unassembled WGS sequence"/>
</dbReference>
<feature type="region of interest" description="Disordered" evidence="1">
    <location>
        <begin position="1"/>
        <end position="37"/>
    </location>
</feature>
<dbReference type="HOGENOM" id="CLU_1396320_0_0_1"/>
<dbReference type="STRING" id="1287681.M7TKL8"/>
<proteinExistence type="predicted"/>
<dbReference type="OrthoDB" id="1930760at2759"/>
<sequence>MPTPTPTPTPTTQVPTIPDPGVTTTTQPQPQPRGPDLQLRLAHAIFSGYFEEDRDLSDRGFLAEVGAAVTGYSAAEILRICLSEDEEGDEEEEGTTEKMKDENGEGGGDGSEGGGGPWTRTVDALEADVRARGIDAVPTIIIQDRYLAGGWQEARLLVELFESIRNGSGGGGRETSSSPGGLKSGGPPAGAASST</sequence>
<feature type="region of interest" description="Disordered" evidence="1">
    <location>
        <begin position="82"/>
        <end position="120"/>
    </location>
</feature>
<feature type="compositionally biased region" description="Acidic residues" evidence="1">
    <location>
        <begin position="83"/>
        <end position="94"/>
    </location>
</feature>
<dbReference type="AlphaFoldDB" id="M7TKL8"/>
<name>M7TKL8_EUTLA</name>
<protein>
    <submittedName>
        <fullName evidence="2">Uncharacterized protein</fullName>
    </submittedName>
</protein>
<feature type="compositionally biased region" description="Low complexity" evidence="1">
    <location>
        <begin position="10"/>
        <end position="28"/>
    </location>
</feature>
<keyword evidence="3" id="KW-1185">Reference proteome</keyword>
<evidence type="ECO:0000313" key="3">
    <source>
        <dbReference type="Proteomes" id="UP000012174"/>
    </source>
</evidence>
<dbReference type="KEGG" id="ela:UCREL1_2470"/>
<evidence type="ECO:0000313" key="2">
    <source>
        <dbReference type="EMBL" id="EMR70486.1"/>
    </source>
</evidence>
<gene>
    <name evidence="2" type="ORF">UCREL1_2470</name>
</gene>
<dbReference type="EMBL" id="KB705854">
    <property type="protein sequence ID" value="EMR70486.1"/>
    <property type="molecule type" value="Genomic_DNA"/>
</dbReference>
<evidence type="ECO:0000256" key="1">
    <source>
        <dbReference type="SAM" id="MobiDB-lite"/>
    </source>
</evidence>
<organism evidence="2 3">
    <name type="scientific">Eutypa lata (strain UCR-EL1)</name>
    <name type="common">Grapevine dieback disease fungus</name>
    <name type="synonym">Eutypa armeniacae</name>
    <dbReference type="NCBI Taxonomy" id="1287681"/>
    <lineage>
        <taxon>Eukaryota</taxon>
        <taxon>Fungi</taxon>
        <taxon>Dikarya</taxon>
        <taxon>Ascomycota</taxon>
        <taxon>Pezizomycotina</taxon>
        <taxon>Sordariomycetes</taxon>
        <taxon>Xylariomycetidae</taxon>
        <taxon>Xylariales</taxon>
        <taxon>Diatrypaceae</taxon>
        <taxon>Eutypa</taxon>
    </lineage>
</organism>
<feature type="compositionally biased region" description="Gly residues" evidence="1">
    <location>
        <begin position="105"/>
        <end position="117"/>
    </location>
</feature>
<dbReference type="Gene3D" id="3.40.30.10">
    <property type="entry name" value="Glutaredoxin"/>
    <property type="match status" value="2"/>
</dbReference>